<protein>
    <recommendedName>
        <fullName evidence="4">WD40 repeat domain-containing protein</fullName>
    </recommendedName>
</protein>
<sequence length="386" mass="40571">MHRTLWRRAPDGTAAVPRARSPDPGGPRGEALSGTAGRKAARTGLRKIADLGPGVRDVVFTDDGHLLVLDAEARLWRAGLTSGSSEPSGDFPEPSGGFPKSPGEPSGRFSELPGGGDAIGIAVRRAFPWAGPHLDVVPRQVSWHRGPAATVVRADCGGHWCLAGRTGAGSWLPLLTGSATVSDPDPSWSPDGTRLAVGVDGVRVVDLPWTGRRTGPWADYEAEVWGWTPSGRLLLYHFDGDRWSLSVVSPARGTRPRALGAPYADFEEWGWPVGLAVAGGGGTCVVAFRRALVRYALPSLEVVGVVPADGFVGQLTPSTGRRHAATESEDGVQVWDLATGVPLTEPLTGFQSARLSPSGRFLACRAVAPADPSSSAEPGWSIWRPG</sequence>
<evidence type="ECO:0000313" key="3">
    <source>
        <dbReference type="Proteomes" id="UP000619788"/>
    </source>
</evidence>
<dbReference type="EMBL" id="BOOJ01000033">
    <property type="protein sequence ID" value="GIH93471.1"/>
    <property type="molecule type" value="Genomic_DNA"/>
</dbReference>
<evidence type="ECO:0000313" key="2">
    <source>
        <dbReference type="EMBL" id="GIH93471.1"/>
    </source>
</evidence>
<dbReference type="SUPFAM" id="SSF69322">
    <property type="entry name" value="Tricorn protease domain 2"/>
    <property type="match status" value="1"/>
</dbReference>
<feature type="region of interest" description="Disordered" evidence="1">
    <location>
        <begin position="1"/>
        <end position="39"/>
    </location>
</feature>
<dbReference type="InterPro" id="IPR015943">
    <property type="entry name" value="WD40/YVTN_repeat-like_dom_sf"/>
</dbReference>
<reference evidence="2 3" key="1">
    <citation type="submission" date="2021-01" db="EMBL/GenBank/DDBJ databases">
        <title>Whole genome shotgun sequence of Planobispora siamensis NBRC 107568.</title>
        <authorList>
            <person name="Komaki H."/>
            <person name="Tamura T."/>
        </authorList>
    </citation>
    <scope>NUCLEOTIDE SEQUENCE [LARGE SCALE GENOMIC DNA]</scope>
    <source>
        <strain evidence="2 3">NBRC 107568</strain>
    </source>
</reference>
<evidence type="ECO:0000256" key="1">
    <source>
        <dbReference type="SAM" id="MobiDB-lite"/>
    </source>
</evidence>
<name>A0A8J3SJ22_9ACTN</name>
<evidence type="ECO:0008006" key="4">
    <source>
        <dbReference type="Google" id="ProtNLM"/>
    </source>
</evidence>
<proteinExistence type="predicted"/>
<comment type="caution">
    <text evidence="2">The sequence shown here is derived from an EMBL/GenBank/DDBJ whole genome shotgun (WGS) entry which is preliminary data.</text>
</comment>
<dbReference type="Gene3D" id="2.130.10.10">
    <property type="entry name" value="YVTN repeat-like/Quinoprotein amine dehydrogenase"/>
    <property type="match status" value="1"/>
</dbReference>
<dbReference type="AlphaFoldDB" id="A0A8J3SJ22"/>
<feature type="region of interest" description="Disordered" evidence="1">
    <location>
        <begin position="80"/>
        <end position="114"/>
    </location>
</feature>
<accession>A0A8J3SJ22</accession>
<dbReference type="Proteomes" id="UP000619788">
    <property type="component" value="Unassembled WGS sequence"/>
</dbReference>
<keyword evidence="3" id="KW-1185">Reference proteome</keyword>
<organism evidence="2 3">
    <name type="scientific">Planobispora siamensis</name>
    <dbReference type="NCBI Taxonomy" id="936338"/>
    <lineage>
        <taxon>Bacteria</taxon>
        <taxon>Bacillati</taxon>
        <taxon>Actinomycetota</taxon>
        <taxon>Actinomycetes</taxon>
        <taxon>Streptosporangiales</taxon>
        <taxon>Streptosporangiaceae</taxon>
        <taxon>Planobispora</taxon>
    </lineage>
</organism>
<gene>
    <name evidence="2" type="ORF">Psi01_41010</name>
</gene>